<feature type="domain" description="FHA" evidence="2">
    <location>
        <begin position="19"/>
        <end position="68"/>
    </location>
</feature>
<accession>A0A0P6X2A2</accession>
<dbReference type="AlphaFoldDB" id="A0A0P6X2A2"/>
<evidence type="ECO:0000256" key="1">
    <source>
        <dbReference type="SAM" id="Phobius"/>
    </source>
</evidence>
<organism evidence="3 4">
    <name type="scientific">Leptolinea tardivitalis</name>
    <dbReference type="NCBI Taxonomy" id="229920"/>
    <lineage>
        <taxon>Bacteria</taxon>
        <taxon>Bacillati</taxon>
        <taxon>Chloroflexota</taxon>
        <taxon>Anaerolineae</taxon>
        <taxon>Anaerolineales</taxon>
        <taxon>Anaerolineaceae</taxon>
        <taxon>Leptolinea</taxon>
    </lineage>
</organism>
<dbReference type="Gene3D" id="2.60.200.20">
    <property type="match status" value="1"/>
</dbReference>
<name>A0A0P6X2A2_9CHLR</name>
<dbReference type="SUPFAM" id="SSF49879">
    <property type="entry name" value="SMAD/FHA domain"/>
    <property type="match status" value="1"/>
</dbReference>
<dbReference type="Proteomes" id="UP000050430">
    <property type="component" value="Unassembled WGS sequence"/>
</dbReference>
<evidence type="ECO:0000259" key="2">
    <source>
        <dbReference type="PROSITE" id="PS50006"/>
    </source>
</evidence>
<sequence>MSIVLQDTFEKQYSLDNPIKIGSDTANTIVLLDSSISPFHAEISLKGKGVVVKDLASEGGTFINHKKIKGSKNAGIGDMISIGKVNFFVCEAISHEPANEIRQGESPEAEKEPVVELAAQSYKEPAAKKKPLSLIILIGAILIGLLMIAAGGFIVLNTNPEIQQSFTQITGITLEDVSSGNTPDVLNLNSPALNTVFTTSFIQHMEDAYEGVDTNGNPLKVTIVYEYMQQLEPEWSNYTHYVLKNNSNVQKESEFSILKGQVYSKSGKECKVFADTNRDNHQPVNWPKSSLQKYVLGKVEKVESDIDIKGVITDKYAVTMENMDPSRGIDELVTGELYRAQKGGYLVELKLVQTWPGANWPGTKTYGFSPDQPVKVSQSVDFTYYPSGKLNVIVPGVCVSKVPPAE</sequence>
<dbReference type="CDD" id="cd00060">
    <property type="entry name" value="FHA"/>
    <property type="match status" value="1"/>
</dbReference>
<evidence type="ECO:0000313" key="3">
    <source>
        <dbReference type="EMBL" id="KPL73497.1"/>
    </source>
</evidence>
<dbReference type="RefSeq" id="WP_062421973.1">
    <property type="nucleotide sequence ID" value="NZ_BBYA01000009.1"/>
</dbReference>
<feature type="transmembrane region" description="Helical" evidence="1">
    <location>
        <begin position="132"/>
        <end position="156"/>
    </location>
</feature>
<dbReference type="SMART" id="SM00240">
    <property type="entry name" value="FHA"/>
    <property type="match status" value="1"/>
</dbReference>
<gene>
    <name evidence="3" type="ORF">ADM99_04800</name>
</gene>
<dbReference type="PROSITE" id="PS50006">
    <property type="entry name" value="FHA_DOMAIN"/>
    <property type="match status" value="1"/>
</dbReference>
<keyword evidence="1" id="KW-0472">Membrane</keyword>
<dbReference type="OrthoDB" id="1683123at2"/>
<keyword evidence="1" id="KW-0812">Transmembrane</keyword>
<evidence type="ECO:0000313" key="4">
    <source>
        <dbReference type="Proteomes" id="UP000050430"/>
    </source>
</evidence>
<reference evidence="3 4" key="1">
    <citation type="submission" date="2015-07" db="EMBL/GenBank/DDBJ databases">
        <title>Genome sequence of Leptolinea tardivitalis DSM 16556.</title>
        <authorList>
            <person name="Hemp J."/>
            <person name="Ward L.M."/>
            <person name="Pace L.A."/>
            <person name="Fischer W.W."/>
        </authorList>
    </citation>
    <scope>NUCLEOTIDE SEQUENCE [LARGE SCALE GENOMIC DNA]</scope>
    <source>
        <strain evidence="3 4">YMTK-2</strain>
    </source>
</reference>
<dbReference type="STRING" id="229920.ADM99_04800"/>
<dbReference type="Pfam" id="PF00498">
    <property type="entry name" value="FHA"/>
    <property type="match status" value="1"/>
</dbReference>
<comment type="caution">
    <text evidence="3">The sequence shown here is derived from an EMBL/GenBank/DDBJ whole genome shotgun (WGS) entry which is preliminary data.</text>
</comment>
<protein>
    <recommendedName>
        <fullName evidence="2">FHA domain-containing protein</fullName>
    </recommendedName>
</protein>
<proteinExistence type="predicted"/>
<dbReference type="InterPro" id="IPR000253">
    <property type="entry name" value="FHA_dom"/>
</dbReference>
<dbReference type="EMBL" id="LGCK01000006">
    <property type="protein sequence ID" value="KPL73497.1"/>
    <property type="molecule type" value="Genomic_DNA"/>
</dbReference>
<keyword evidence="4" id="KW-1185">Reference proteome</keyword>
<dbReference type="InterPro" id="IPR008984">
    <property type="entry name" value="SMAD_FHA_dom_sf"/>
</dbReference>
<keyword evidence="1" id="KW-1133">Transmembrane helix</keyword>